<sequence length="272" mass="31808">MVSLKDLRNLPREMQELHGYYMVASANSAQHGQQMNVLVPEHYGFYDAETGDLQTKDFTFGVDFLDLFHVFNQKCLDNNMLRLWCVYFTRESFRLKEPHVAIADPLLFSKATIGIEEWKRGSREKATSYLAKFFAMHKQRRYVLTLYHLESVAVGTLFEEAWIKAVNDYEVPSYGRKKMTYHRNFACIQQPQGTVFCGYYCAYIIRNWVTSFKPKTKTTYQQMADYFKTESEYGHNPVVLVFDIQRELATILNKEVLKENGDFYAGGVVPMY</sequence>
<name>A0A2K2DQS5_BRADI</name>
<dbReference type="OrthoDB" id="721918at2759"/>
<proteinExistence type="predicted"/>
<evidence type="ECO:0000313" key="1">
    <source>
        <dbReference type="EMBL" id="PNT76627.1"/>
    </source>
</evidence>
<evidence type="ECO:0008006" key="4">
    <source>
        <dbReference type="Google" id="ProtNLM"/>
    </source>
</evidence>
<gene>
    <name evidence="1" type="ORF">BRADI_1g50742v3</name>
</gene>
<protein>
    <recommendedName>
        <fullName evidence="4">Ubiquitin-like protease family profile domain-containing protein</fullName>
    </recommendedName>
</protein>
<accession>A0A2K2DQS5</accession>
<dbReference type="Gramene" id="PNT76627">
    <property type="protein sequence ID" value="PNT76627"/>
    <property type="gene ID" value="BRADI_1g50742v3"/>
</dbReference>
<dbReference type="InParanoid" id="A0A2K2DQS5"/>
<evidence type="ECO:0000313" key="2">
    <source>
        <dbReference type="EnsemblPlants" id="PNT76627"/>
    </source>
</evidence>
<dbReference type="EnsemblPlants" id="PNT76627">
    <property type="protein sequence ID" value="PNT76627"/>
    <property type="gene ID" value="BRADI_1g50742v3"/>
</dbReference>
<dbReference type="EMBL" id="CM000880">
    <property type="protein sequence ID" value="PNT76627.1"/>
    <property type="molecule type" value="Genomic_DNA"/>
</dbReference>
<reference evidence="2" key="3">
    <citation type="submission" date="2018-08" db="UniProtKB">
        <authorList>
            <consortium name="EnsemblPlants"/>
        </authorList>
    </citation>
    <scope>IDENTIFICATION</scope>
    <source>
        <strain evidence="2">cv. Bd21</strain>
    </source>
</reference>
<reference evidence="1" key="2">
    <citation type="submission" date="2017-06" db="EMBL/GenBank/DDBJ databases">
        <title>WGS assembly of Brachypodium distachyon.</title>
        <authorList>
            <consortium name="The International Brachypodium Initiative"/>
            <person name="Lucas S."/>
            <person name="Harmon-Smith M."/>
            <person name="Lail K."/>
            <person name="Tice H."/>
            <person name="Grimwood J."/>
            <person name="Bruce D."/>
            <person name="Barry K."/>
            <person name="Shu S."/>
            <person name="Lindquist E."/>
            <person name="Wang M."/>
            <person name="Pitluck S."/>
            <person name="Vogel J.P."/>
            <person name="Garvin D.F."/>
            <person name="Mockler T.C."/>
            <person name="Schmutz J."/>
            <person name="Rokhsar D."/>
            <person name="Bevan M.W."/>
        </authorList>
    </citation>
    <scope>NUCLEOTIDE SEQUENCE</scope>
    <source>
        <strain evidence="1">Bd21</strain>
    </source>
</reference>
<dbReference type="Proteomes" id="UP000008810">
    <property type="component" value="Chromosome 1"/>
</dbReference>
<dbReference type="AlphaFoldDB" id="A0A2K2DQS5"/>
<keyword evidence="3" id="KW-1185">Reference proteome</keyword>
<organism evidence="1">
    <name type="scientific">Brachypodium distachyon</name>
    <name type="common">Purple false brome</name>
    <name type="synonym">Trachynia distachya</name>
    <dbReference type="NCBI Taxonomy" id="15368"/>
    <lineage>
        <taxon>Eukaryota</taxon>
        <taxon>Viridiplantae</taxon>
        <taxon>Streptophyta</taxon>
        <taxon>Embryophyta</taxon>
        <taxon>Tracheophyta</taxon>
        <taxon>Spermatophyta</taxon>
        <taxon>Magnoliopsida</taxon>
        <taxon>Liliopsida</taxon>
        <taxon>Poales</taxon>
        <taxon>Poaceae</taxon>
        <taxon>BOP clade</taxon>
        <taxon>Pooideae</taxon>
        <taxon>Stipodae</taxon>
        <taxon>Brachypodieae</taxon>
        <taxon>Brachypodium</taxon>
    </lineage>
</organism>
<reference evidence="1 2" key="1">
    <citation type="journal article" date="2010" name="Nature">
        <title>Genome sequencing and analysis of the model grass Brachypodium distachyon.</title>
        <authorList>
            <consortium name="International Brachypodium Initiative"/>
        </authorList>
    </citation>
    <scope>NUCLEOTIDE SEQUENCE [LARGE SCALE GENOMIC DNA]</scope>
    <source>
        <strain evidence="1 2">Bd21</strain>
    </source>
</reference>
<dbReference type="FunCoup" id="A0A2K2DQS5">
    <property type="interactions" value="201"/>
</dbReference>
<evidence type="ECO:0000313" key="3">
    <source>
        <dbReference type="Proteomes" id="UP000008810"/>
    </source>
</evidence>